<keyword evidence="1" id="KW-1133">Transmembrane helix</keyword>
<dbReference type="PROSITE" id="PS50835">
    <property type="entry name" value="IG_LIKE"/>
    <property type="match status" value="1"/>
</dbReference>
<dbReference type="InterPro" id="IPR013783">
    <property type="entry name" value="Ig-like_fold"/>
</dbReference>
<feature type="domain" description="Ig-like" evidence="3">
    <location>
        <begin position="1"/>
        <end position="122"/>
    </location>
</feature>
<feature type="chain" id="PRO_5029789882" evidence="2">
    <location>
        <begin position="21"/>
        <end position="213"/>
    </location>
</feature>
<evidence type="ECO:0000313" key="4">
    <source>
        <dbReference type="EMBL" id="NXV47481.1"/>
    </source>
</evidence>
<organism evidence="4 5">
    <name type="scientific">Uria aalge</name>
    <name type="common">Common mure</name>
    <name type="synonym">Colymbus aalge</name>
    <dbReference type="NCBI Taxonomy" id="13746"/>
    <lineage>
        <taxon>Eukaryota</taxon>
        <taxon>Metazoa</taxon>
        <taxon>Chordata</taxon>
        <taxon>Craniata</taxon>
        <taxon>Vertebrata</taxon>
        <taxon>Euteleostomi</taxon>
        <taxon>Archelosauria</taxon>
        <taxon>Archosauria</taxon>
        <taxon>Dinosauria</taxon>
        <taxon>Saurischia</taxon>
        <taxon>Theropoda</taxon>
        <taxon>Coelurosauria</taxon>
        <taxon>Aves</taxon>
        <taxon>Neognathae</taxon>
        <taxon>Neoaves</taxon>
        <taxon>Charadriiformes</taxon>
        <taxon>Alcidae</taxon>
        <taxon>Uria</taxon>
    </lineage>
</organism>
<name>A0A7L3U6M7_URIAL</name>
<dbReference type="Pfam" id="PF07686">
    <property type="entry name" value="V-set"/>
    <property type="match status" value="1"/>
</dbReference>
<feature type="non-terminal residue" evidence="4">
    <location>
        <position position="1"/>
    </location>
</feature>
<dbReference type="Gene3D" id="2.60.40.10">
    <property type="entry name" value="Immunoglobulins"/>
    <property type="match status" value="1"/>
</dbReference>
<accession>A0A7L3U6M7</accession>
<dbReference type="InterPro" id="IPR036179">
    <property type="entry name" value="Ig-like_dom_sf"/>
</dbReference>
<dbReference type="PANTHER" id="PTHR15193">
    <property type="entry name" value="CD83 ANTIGEN"/>
    <property type="match status" value="1"/>
</dbReference>
<dbReference type="InterPro" id="IPR007110">
    <property type="entry name" value="Ig-like_dom"/>
</dbReference>
<keyword evidence="2" id="KW-0732">Signal</keyword>
<dbReference type="PANTHER" id="PTHR15193:SF1">
    <property type="entry name" value="CD83 ANTIGEN"/>
    <property type="match status" value="1"/>
</dbReference>
<keyword evidence="1" id="KW-0812">Transmembrane</keyword>
<keyword evidence="5" id="KW-1185">Reference proteome</keyword>
<feature type="transmembrane region" description="Helical" evidence="1">
    <location>
        <begin position="143"/>
        <end position="164"/>
    </location>
</feature>
<evidence type="ECO:0000256" key="1">
    <source>
        <dbReference type="SAM" id="Phobius"/>
    </source>
</evidence>
<dbReference type="EMBL" id="VZUE01000112">
    <property type="protein sequence ID" value="NXV47481.1"/>
    <property type="molecule type" value="Genomic_DNA"/>
</dbReference>
<evidence type="ECO:0000259" key="3">
    <source>
        <dbReference type="PROSITE" id="PS50835"/>
    </source>
</evidence>
<dbReference type="SMART" id="SM00409">
    <property type="entry name" value="IG"/>
    <property type="match status" value="1"/>
</dbReference>
<keyword evidence="1" id="KW-0472">Membrane</keyword>
<dbReference type="InterPro" id="IPR003599">
    <property type="entry name" value="Ig_sub"/>
</dbReference>
<reference evidence="4 5" key="1">
    <citation type="submission" date="2019-09" db="EMBL/GenBank/DDBJ databases">
        <title>Bird 10,000 Genomes (B10K) Project - Family phase.</title>
        <authorList>
            <person name="Zhang G."/>
        </authorList>
    </citation>
    <scope>NUCLEOTIDE SEQUENCE [LARGE SCALE GENOMIC DNA]</scope>
    <source>
        <strain evidence="4">OUT-0019</strain>
        <tissue evidence="4">Blood</tissue>
    </source>
</reference>
<gene>
    <name evidence="4" type="primary">Cd83</name>
    <name evidence="4" type="ORF">URIAAL_R10319</name>
</gene>
<dbReference type="AlphaFoldDB" id="A0A7L3U6M7"/>
<sequence length="213" mass="23722">FKGHVYLCFAVRCLIHGASVVVPDVAVRCAEEALLPCKVLRDSSVTYQTASWYKMAGDGKGITWKVLDVESHYPKELGGSLELSNDTFFSLRIKNATSQNSGTYKCTLGEQSGERNLSVTVTLKVTGCPGIEDEKLKKYKTELFMLTCLGIFYLLLIFFTCTCLRKDSMSPNYQKTRPDMKHMLTLISVHEMTTLQDLNSDDTCKNGLTSSSV</sequence>
<comment type="caution">
    <text evidence="4">The sequence shown here is derived from an EMBL/GenBank/DDBJ whole genome shotgun (WGS) entry which is preliminary data.</text>
</comment>
<feature type="signal peptide" evidence="2">
    <location>
        <begin position="1"/>
        <end position="20"/>
    </location>
</feature>
<dbReference type="SUPFAM" id="SSF48726">
    <property type="entry name" value="Immunoglobulin"/>
    <property type="match status" value="1"/>
</dbReference>
<evidence type="ECO:0000256" key="2">
    <source>
        <dbReference type="SAM" id="SignalP"/>
    </source>
</evidence>
<protein>
    <submittedName>
        <fullName evidence="4">CD83 protein</fullName>
    </submittedName>
</protein>
<dbReference type="Proteomes" id="UP000535478">
    <property type="component" value="Unassembled WGS sequence"/>
</dbReference>
<dbReference type="InterPro" id="IPR013106">
    <property type="entry name" value="Ig_V-set"/>
</dbReference>
<evidence type="ECO:0000313" key="5">
    <source>
        <dbReference type="Proteomes" id="UP000535478"/>
    </source>
</evidence>
<proteinExistence type="predicted"/>
<feature type="non-terminal residue" evidence="4">
    <location>
        <position position="213"/>
    </location>
</feature>